<keyword evidence="2" id="KW-1185">Reference proteome</keyword>
<dbReference type="RefSeq" id="WP_152870975.1">
    <property type="nucleotide sequence ID" value="NZ_WBSL01000002.1"/>
</dbReference>
<protein>
    <submittedName>
        <fullName evidence="1">Uncharacterized protein</fullName>
    </submittedName>
</protein>
<proteinExistence type="predicted"/>
<gene>
    <name evidence="1" type="ORF">F8S09_08220</name>
</gene>
<comment type="caution">
    <text evidence="1">The sequence shown here is derived from an EMBL/GenBank/DDBJ whole genome shotgun (WGS) entry which is preliminary data.</text>
</comment>
<organism evidence="1 2">
    <name type="scientific">Deinococcus terrestris</name>
    <dbReference type="NCBI Taxonomy" id="2651870"/>
    <lineage>
        <taxon>Bacteria</taxon>
        <taxon>Thermotogati</taxon>
        <taxon>Deinococcota</taxon>
        <taxon>Deinococci</taxon>
        <taxon>Deinococcales</taxon>
        <taxon>Deinococcaceae</taxon>
        <taxon>Deinococcus</taxon>
    </lineage>
</organism>
<sequence>MLEEERDEVTFYADLLMALLRVNVGRAEFREGSRLAFVPDAREPGGVAFVGEGIVFAPRQA</sequence>
<accession>A0A7X1NVZ4</accession>
<dbReference type="EMBL" id="WBSL01000002">
    <property type="protein sequence ID" value="MPY66678.1"/>
    <property type="molecule type" value="Genomic_DNA"/>
</dbReference>
<evidence type="ECO:0000313" key="2">
    <source>
        <dbReference type="Proteomes" id="UP000484842"/>
    </source>
</evidence>
<dbReference type="Proteomes" id="UP000484842">
    <property type="component" value="Unassembled WGS sequence"/>
</dbReference>
<dbReference type="AlphaFoldDB" id="A0A7X1NVZ4"/>
<reference evidence="1 2" key="1">
    <citation type="submission" date="2019-10" db="EMBL/GenBank/DDBJ databases">
        <title>Deinococcus sp. isolated from soil.</title>
        <authorList>
            <person name="Li Y."/>
            <person name="Wang J."/>
        </authorList>
    </citation>
    <scope>NUCLEOTIDE SEQUENCE [LARGE SCALE GENOMIC DNA]</scope>
    <source>
        <strain evidence="1 2">SDU3-2</strain>
    </source>
</reference>
<evidence type="ECO:0000313" key="1">
    <source>
        <dbReference type="EMBL" id="MPY66678.1"/>
    </source>
</evidence>
<name>A0A7X1NVZ4_9DEIO</name>